<dbReference type="InterPro" id="IPR006533">
    <property type="entry name" value="T6SS_Vgr_RhsGE"/>
</dbReference>
<dbReference type="SUPFAM" id="SSF69279">
    <property type="entry name" value="Phage tail proteins"/>
    <property type="match status" value="2"/>
</dbReference>
<evidence type="ECO:0000259" key="3">
    <source>
        <dbReference type="Pfam" id="PF04717"/>
    </source>
</evidence>
<protein>
    <submittedName>
        <fullName evidence="6">Type VI secretion system tip protein VgrG</fullName>
    </submittedName>
</protein>
<accession>A0AA47IDK5</accession>
<dbReference type="Pfam" id="PF10106">
    <property type="entry name" value="DUF2345"/>
    <property type="match status" value="1"/>
</dbReference>
<dbReference type="Gene3D" id="2.40.50.230">
    <property type="entry name" value="Gp5 N-terminal domain"/>
    <property type="match status" value="1"/>
</dbReference>
<dbReference type="RefSeq" id="WP_268215045.1">
    <property type="nucleotide sequence ID" value="NZ_CP107241.1"/>
</dbReference>
<dbReference type="InterPro" id="IPR017847">
    <property type="entry name" value="T6SS_RhsGE_Vgr_subset"/>
</dbReference>
<dbReference type="Gene3D" id="4.10.220.110">
    <property type="match status" value="1"/>
</dbReference>
<dbReference type="Proteomes" id="UP001164737">
    <property type="component" value="Chromosome"/>
</dbReference>
<evidence type="ECO:0000256" key="1">
    <source>
        <dbReference type="ARBA" id="ARBA00005558"/>
    </source>
</evidence>
<feature type="domain" description="Putative type VI secretion system Rhs element associated Vgr" evidence="5">
    <location>
        <begin position="523"/>
        <end position="627"/>
    </location>
</feature>
<dbReference type="SUPFAM" id="SSF69349">
    <property type="entry name" value="Phage fibre proteins"/>
    <property type="match status" value="1"/>
</dbReference>
<feature type="domain" description="DUF2345" evidence="4">
    <location>
        <begin position="677"/>
        <end position="825"/>
    </location>
</feature>
<dbReference type="Gene3D" id="3.55.50.10">
    <property type="entry name" value="Baseplate protein-like domains"/>
    <property type="match status" value="1"/>
</dbReference>
<dbReference type="Pfam" id="PF13296">
    <property type="entry name" value="T6SS_Vgr"/>
    <property type="match status" value="1"/>
</dbReference>
<dbReference type="NCBIfam" id="TIGR01646">
    <property type="entry name" value="vgr_GE"/>
    <property type="match status" value="1"/>
</dbReference>
<dbReference type="Pfam" id="PF04717">
    <property type="entry name" value="Phage_base_V"/>
    <property type="match status" value="1"/>
</dbReference>
<evidence type="ECO:0000313" key="7">
    <source>
        <dbReference type="Proteomes" id="UP001164737"/>
    </source>
</evidence>
<sequence length="943" mass="99738">MDMPTLAVAFASLAQPSQHARLIQLRAPVEGLVVERFYGQEAVCGATVLQIACLATSAFLDAEALLEQPLDLQLRQADGTQRHWQGLCTEVAQLGGDGGLARYRLTLAPWTALLQLRRNALVFQDLDARAICERIFADYPQAAFRFDVQAALPAHPITTQYRETDWAFVTRLLAEAGLAWRYAHAHAQDEDEDGEATAATLVIFDPQAQVPDSGMIRFHRSDAAEADDAIGAFGERRGVVPTASTVASWHSEQLRAVAAQAQAESETGALPPLEVYVQPRAGRFAQQATAQDQAQARLDALRVPHTLHAGAGSARVLAAGAAFTLRQHAQHDGQRFVPVAIEHVAVNNLGQGIVALLDAPDLEHGSYRNRFLAVPAATPLRALPQDRPRMPGPQSARVVGVADAAVSPSRDHQVRIQFPWQRGAQPTPGGLTDSASAAPGHAPGDQRAGTWVPVAEWVAGPNWGSHFLPRIGSEVLVEFLHGDIDQPRITGQLYNGEVAPPFGGGLDESASHPGTLSGLHTQSHDGSGTQQWLLDDTPGQLRTRLHTSLADTRLDLGYLVQHSDTARGALRGQGFELASQGWGNVHAAQGLLLSSSARGQGSSTALDVAEAVAQLHGAERTAQALHDTLTQQQVPGLDAHPSVTRLREAIDPQAQGKYAAAVGGQPATKPADGGRDGQAPVERFAEARLLGESPDHIAWTTPASAVAYAGQALQLTVQQDAQLSAGQTLSAVSGQHTALFAQRGPIKLIAAAGPVSLQAHTGALELLADQAVTVTATDTRIDVLAQHKIVLQAGQTRITLEGGDITFACPGQFTVKASRHPFLGGEMQTVAIPPLPEERLPLQTLSLDHRYHDDQGLAGADYVVTLADGGKRQGTLDAQGRAEVANVPGGSAEVVFSPMPGLFGRKDMTPTPDHAANPADARLDGVVDKYLAAATADSGKGVQ</sequence>
<feature type="compositionally biased region" description="Polar residues" evidence="2">
    <location>
        <begin position="512"/>
        <end position="529"/>
    </location>
</feature>
<dbReference type="InterPro" id="IPR018769">
    <property type="entry name" value="VgrG2_DUF2345"/>
</dbReference>
<evidence type="ECO:0000259" key="5">
    <source>
        <dbReference type="Pfam" id="PF13296"/>
    </source>
</evidence>
<reference evidence="6" key="1">
    <citation type="submission" date="2022-10" db="EMBL/GenBank/DDBJ databases">
        <title>Complete genome sequence resource for Xanthomonas hortorum isolated from Greek Oregano.</title>
        <authorList>
            <person name="Gonzalez-Tobon J."/>
            <person name="Helmann T.C."/>
            <person name="Daughtrey M."/>
            <person name="Stodghill P.V."/>
            <person name="Filiatrault M.J."/>
        </authorList>
    </citation>
    <scope>NUCLEOTIDE SEQUENCE</scope>
    <source>
        <strain evidence="6">Oregano 108</strain>
    </source>
</reference>
<name>A0AA47IDK5_9XANT</name>
<dbReference type="Pfam" id="PF05954">
    <property type="entry name" value="Phage_GPD"/>
    <property type="match status" value="1"/>
</dbReference>
<feature type="domain" description="Gp5/Type VI secretion system Vgr protein OB-fold" evidence="3">
    <location>
        <begin position="445"/>
        <end position="494"/>
    </location>
</feature>
<feature type="region of interest" description="Disordered" evidence="2">
    <location>
        <begin position="421"/>
        <end position="446"/>
    </location>
</feature>
<evidence type="ECO:0000313" key="6">
    <source>
        <dbReference type="EMBL" id="WAH66527.1"/>
    </source>
</evidence>
<dbReference type="AlphaFoldDB" id="A0AA47IDK5"/>
<proteinExistence type="inferred from homology"/>
<dbReference type="Gene3D" id="2.30.110.50">
    <property type="match status" value="1"/>
</dbReference>
<comment type="similarity">
    <text evidence="1">Belongs to the VgrG protein family.</text>
</comment>
<gene>
    <name evidence="6" type="ORF">OEG85_11745</name>
</gene>
<evidence type="ECO:0000259" key="4">
    <source>
        <dbReference type="Pfam" id="PF10106"/>
    </source>
</evidence>
<dbReference type="SUPFAM" id="SSF69255">
    <property type="entry name" value="gp5 N-terminal domain-like"/>
    <property type="match status" value="1"/>
</dbReference>
<feature type="region of interest" description="Disordered" evidence="2">
    <location>
        <begin position="507"/>
        <end position="529"/>
    </location>
</feature>
<dbReference type="InterPro" id="IPR006531">
    <property type="entry name" value="Gp5/Vgr_OB"/>
</dbReference>
<dbReference type="NCBIfam" id="TIGR03361">
    <property type="entry name" value="VI_Rhs_Vgr"/>
    <property type="match status" value="1"/>
</dbReference>
<evidence type="ECO:0000256" key="2">
    <source>
        <dbReference type="SAM" id="MobiDB-lite"/>
    </source>
</evidence>
<dbReference type="EMBL" id="CP107241">
    <property type="protein sequence ID" value="WAH66527.1"/>
    <property type="molecule type" value="Genomic_DNA"/>
</dbReference>
<dbReference type="InterPro" id="IPR028244">
    <property type="entry name" value="T6SS_Rhs_Vgr_dom"/>
</dbReference>
<organism evidence="6 7">
    <name type="scientific">Xanthomonas hortorum</name>
    <dbReference type="NCBI Taxonomy" id="56454"/>
    <lineage>
        <taxon>Bacteria</taxon>
        <taxon>Pseudomonadati</taxon>
        <taxon>Pseudomonadota</taxon>
        <taxon>Gammaproteobacteria</taxon>
        <taxon>Lysobacterales</taxon>
        <taxon>Lysobacteraceae</taxon>
        <taxon>Xanthomonas</taxon>
    </lineage>
</organism>
<dbReference type="InterPro" id="IPR037026">
    <property type="entry name" value="Vgr_OB-fold_dom_sf"/>
</dbReference>